<evidence type="ECO:0000313" key="2">
    <source>
        <dbReference type="EMBL" id="CAD8890108.1"/>
    </source>
</evidence>
<name>A0A7S1BLV1_9STRA</name>
<feature type="chain" id="PRO_5031108323" evidence="1">
    <location>
        <begin position="20"/>
        <end position="707"/>
    </location>
</feature>
<reference evidence="2" key="1">
    <citation type="submission" date="2021-01" db="EMBL/GenBank/DDBJ databases">
        <authorList>
            <person name="Corre E."/>
            <person name="Pelletier E."/>
            <person name="Niang G."/>
            <person name="Scheremetjew M."/>
            <person name="Finn R."/>
            <person name="Kale V."/>
            <person name="Holt S."/>
            <person name="Cochrane G."/>
            <person name="Meng A."/>
            <person name="Brown T."/>
            <person name="Cohen L."/>
        </authorList>
    </citation>
    <scope>NUCLEOTIDE SEQUENCE</scope>
    <source>
        <strain evidence="2">308</strain>
    </source>
</reference>
<dbReference type="AlphaFoldDB" id="A0A7S1BLV1"/>
<feature type="signal peptide" evidence="1">
    <location>
        <begin position="1"/>
        <end position="19"/>
    </location>
</feature>
<gene>
    <name evidence="2" type="ORF">CHYS00102_LOCUS17313</name>
</gene>
<proteinExistence type="predicted"/>
<dbReference type="EMBL" id="HBFR01024135">
    <property type="protein sequence ID" value="CAD8890108.1"/>
    <property type="molecule type" value="Transcribed_RNA"/>
</dbReference>
<sequence length="707" mass="76809">MNHVGLAILVALGATRSAARPDPTRPNLRASRRLQTWEEFTLVDTVFGPGSDGGSTFSVSIPLGPTETSAPLPDICIPPQVFRPEAAAGWRCGGNQTLEDRSDAEGGCDAEGNVWEIYSCAQMDLMAAPWYAEEWEARCCVLETDNAAGAKVFEPSDPLGCAVPFYFNPDAPAGYRCHETLTADTIVSSLLRSLPYAEEDCNAEGHVWETYSCAEVDVNTRPDLAKTWSKSCCTLDTTQGMSTNFSVKQEVAKPPNPLSCAVPFYFTPDATAGYRCHETLTADTSVSGTEEDCDDDGHAWEAYSCAEVDVDAHPDLAKTWRKACCTLDTTQGMSTNFSTTVSLEPEPPKPLNPLSCAVPFYFTPDATAGYRCHETLTVDTSVSGTEEDCDDDGHAWEAYPCAEVDVDAYPDLAKTWRKACCTLDLTQGMSTNFSMTVSLYPPQMCAYPFRMVRNFLAGHRCEASAGSFFNMTEENCNAVEGVWTPYSCQEARRLPQVHRAVLWNDWQERCCHLTDGVIPVPFTIKLPKQELAVTSIPTTFCADPGDLVTEAVAGYACYADGEAVPGPPVANLTTEGCEADGGVWVSYNCAAANGAYLEDTPDKEVLKEVFEEICCGVSTETIEEAGGVATSLNATYVPVNSSTTEAPEILSESESPAKNTICEPATERLHESCQDTQEYYSSMSKTWAFPVGEFYKKLWALGCCIPL</sequence>
<protein>
    <submittedName>
        <fullName evidence="2">Uncharacterized protein</fullName>
    </submittedName>
</protein>
<keyword evidence="1" id="KW-0732">Signal</keyword>
<organism evidence="2">
    <name type="scientific">Corethron hystrix</name>
    <dbReference type="NCBI Taxonomy" id="216773"/>
    <lineage>
        <taxon>Eukaryota</taxon>
        <taxon>Sar</taxon>
        <taxon>Stramenopiles</taxon>
        <taxon>Ochrophyta</taxon>
        <taxon>Bacillariophyta</taxon>
        <taxon>Coscinodiscophyceae</taxon>
        <taxon>Corethrophycidae</taxon>
        <taxon>Corethrales</taxon>
        <taxon>Corethraceae</taxon>
        <taxon>Corethron</taxon>
    </lineage>
</organism>
<evidence type="ECO:0000256" key="1">
    <source>
        <dbReference type="SAM" id="SignalP"/>
    </source>
</evidence>
<accession>A0A7S1BLV1</accession>